<keyword evidence="2" id="KW-1185">Reference proteome</keyword>
<accession>A0A0D7AYH1</accession>
<proteinExistence type="predicted"/>
<dbReference type="AlphaFoldDB" id="A0A0D7AYH1"/>
<dbReference type="Proteomes" id="UP000054007">
    <property type="component" value="Unassembled WGS sequence"/>
</dbReference>
<gene>
    <name evidence="1" type="ORF">CYLTODRAFT_414145</name>
</gene>
<evidence type="ECO:0000313" key="1">
    <source>
        <dbReference type="EMBL" id="KIY63262.1"/>
    </source>
</evidence>
<sequence length="255" mass="29197">MPKYFNEECPEARMASRTVSSLRQPYKVREWVRIGIEDSRAKPVHVCKTMKKFAQPENEALFAAICFTNSANGCGQTDHPEYWVLSRRCRALLRTAPCDQRMRALQCAIFARQLVLLHLLFPARLSCAKWRPDEVEHDQLAQPNPCRLYTIEDADTNKIEVYGPASTTQLNAEDVFDLEVTKKISKDPPVTLPDVQLENWPRDRLDMILEKVNNLNASNMAKKAGWYTSAREARVVQALPGRTISMVLRHVRASR</sequence>
<organism evidence="1 2">
    <name type="scientific">Cylindrobasidium torrendii FP15055 ss-10</name>
    <dbReference type="NCBI Taxonomy" id="1314674"/>
    <lineage>
        <taxon>Eukaryota</taxon>
        <taxon>Fungi</taxon>
        <taxon>Dikarya</taxon>
        <taxon>Basidiomycota</taxon>
        <taxon>Agaricomycotina</taxon>
        <taxon>Agaricomycetes</taxon>
        <taxon>Agaricomycetidae</taxon>
        <taxon>Agaricales</taxon>
        <taxon>Marasmiineae</taxon>
        <taxon>Physalacriaceae</taxon>
        <taxon>Cylindrobasidium</taxon>
    </lineage>
</organism>
<reference evidence="1 2" key="1">
    <citation type="journal article" date="2015" name="Fungal Genet. Biol.">
        <title>Evolution of novel wood decay mechanisms in Agaricales revealed by the genome sequences of Fistulina hepatica and Cylindrobasidium torrendii.</title>
        <authorList>
            <person name="Floudas D."/>
            <person name="Held B.W."/>
            <person name="Riley R."/>
            <person name="Nagy L.G."/>
            <person name="Koehler G."/>
            <person name="Ransdell A.S."/>
            <person name="Younus H."/>
            <person name="Chow J."/>
            <person name="Chiniquy J."/>
            <person name="Lipzen A."/>
            <person name="Tritt A."/>
            <person name="Sun H."/>
            <person name="Haridas S."/>
            <person name="LaButti K."/>
            <person name="Ohm R.A."/>
            <person name="Kues U."/>
            <person name="Blanchette R.A."/>
            <person name="Grigoriev I.V."/>
            <person name="Minto R.E."/>
            <person name="Hibbett D.S."/>
        </authorList>
    </citation>
    <scope>NUCLEOTIDE SEQUENCE [LARGE SCALE GENOMIC DNA]</scope>
    <source>
        <strain evidence="1 2">FP15055 ss-10</strain>
    </source>
</reference>
<evidence type="ECO:0000313" key="2">
    <source>
        <dbReference type="Proteomes" id="UP000054007"/>
    </source>
</evidence>
<name>A0A0D7AYH1_9AGAR</name>
<protein>
    <submittedName>
        <fullName evidence="1">Uncharacterized protein</fullName>
    </submittedName>
</protein>
<dbReference type="EMBL" id="KN880708">
    <property type="protein sequence ID" value="KIY63262.1"/>
    <property type="molecule type" value="Genomic_DNA"/>
</dbReference>